<sequence length="268" mass="29926">MKNFSYLLIALFASIIVVSCQKEDDINPNDKNTVILEFDNRVGDQKLVLGTTTAKNSLNEDFTVTRLNYFVSNIALKNENGEVVKFPNQYFLVRQSDPNSLLIKLDNVPAGNYNEVSYMIGVDSLKSVSDVSQRTGVLDPASYGDDFMYWSWNSGYIFFKMEGKSSAIPPNMMNMTEYAFHVGGFGGMTGKTINNLRTITLPMANTAQVRRDVSPQIHVIHDVSKVFNGVNQISIAKTYMVHSPDAGIPIGQNYAKSFIVDHVHNEKD</sequence>
<feature type="domain" description="Copper-binding protein MbnP-like" evidence="2">
    <location>
        <begin position="32"/>
        <end position="240"/>
    </location>
</feature>
<evidence type="ECO:0000256" key="1">
    <source>
        <dbReference type="SAM" id="SignalP"/>
    </source>
</evidence>
<feature type="signal peptide" evidence="1">
    <location>
        <begin position="1"/>
        <end position="22"/>
    </location>
</feature>
<organism evidence="3 4">
    <name type="scientific">Emticicia agri</name>
    <dbReference type="NCBI Taxonomy" id="2492393"/>
    <lineage>
        <taxon>Bacteria</taxon>
        <taxon>Pseudomonadati</taxon>
        <taxon>Bacteroidota</taxon>
        <taxon>Cytophagia</taxon>
        <taxon>Cytophagales</taxon>
        <taxon>Leadbetterellaceae</taxon>
        <taxon>Emticicia</taxon>
    </lineage>
</organism>
<dbReference type="OrthoDB" id="1422031at2"/>
<evidence type="ECO:0000259" key="2">
    <source>
        <dbReference type="Pfam" id="PF20243"/>
    </source>
</evidence>
<dbReference type="InterPro" id="IPR046863">
    <property type="entry name" value="MbnP-like_dom"/>
</dbReference>
<evidence type="ECO:0000313" key="4">
    <source>
        <dbReference type="Proteomes" id="UP000293162"/>
    </source>
</evidence>
<dbReference type="EMBL" id="SEWF01000024">
    <property type="protein sequence ID" value="RYU94515.1"/>
    <property type="molecule type" value="Genomic_DNA"/>
</dbReference>
<keyword evidence="4" id="KW-1185">Reference proteome</keyword>
<name>A0A4Q5LXZ9_9BACT</name>
<dbReference type="Pfam" id="PF20243">
    <property type="entry name" value="MbnP"/>
    <property type="match status" value="1"/>
</dbReference>
<proteinExistence type="predicted"/>
<accession>A0A4Q5LXZ9</accession>
<evidence type="ECO:0000313" key="3">
    <source>
        <dbReference type="EMBL" id="RYU94515.1"/>
    </source>
</evidence>
<dbReference type="Proteomes" id="UP000293162">
    <property type="component" value="Unassembled WGS sequence"/>
</dbReference>
<protein>
    <recommendedName>
        <fullName evidence="2">Copper-binding protein MbnP-like domain-containing protein</fullName>
    </recommendedName>
</protein>
<comment type="caution">
    <text evidence="3">The sequence shown here is derived from an EMBL/GenBank/DDBJ whole genome shotgun (WGS) entry which is preliminary data.</text>
</comment>
<dbReference type="PROSITE" id="PS51257">
    <property type="entry name" value="PROKAR_LIPOPROTEIN"/>
    <property type="match status" value="1"/>
</dbReference>
<dbReference type="AlphaFoldDB" id="A0A4Q5LXZ9"/>
<keyword evidence="1" id="KW-0732">Signal</keyword>
<feature type="chain" id="PRO_5020211237" description="Copper-binding protein MbnP-like domain-containing protein" evidence="1">
    <location>
        <begin position="23"/>
        <end position="268"/>
    </location>
</feature>
<dbReference type="RefSeq" id="WP_130022289.1">
    <property type="nucleotide sequence ID" value="NZ_SEWF01000024.1"/>
</dbReference>
<gene>
    <name evidence="3" type="ORF">EWM59_16270</name>
</gene>
<reference evidence="3 4" key="1">
    <citation type="submission" date="2019-02" db="EMBL/GenBank/DDBJ databases">
        <title>Bacterial novel species Emticicia sp. 17J42-9 isolated from soil.</title>
        <authorList>
            <person name="Jung H.-Y."/>
        </authorList>
    </citation>
    <scope>NUCLEOTIDE SEQUENCE [LARGE SCALE GENOMIC DNA]</scope>
    <source>
        <strain evidence="3 4">17J42-9</strain>
    </source>
</reference>